<evidence type="ECO:0000313" key="1">
    <source>
        <dbReference type="EMBL" id="KAK9416247.1"/>
    </source>
</evidence>
<organism evidence="1 2">
    <name type="scientific">Seiridium unicorne</name>
    <dbReference type="NCBI Taxonomy" id="138068"/>
    <lineage>
        <taxon>Eukaryota</taxon>
        <taxon>Fungi</taxon>
        <taxon>Dikarya</taxon>
        <taxon>Ascomycota</taxon>
        <taxon>Pezizomycotina</taxon>
        <taxon>Sordariomycetes</taxon>
        <taxon>Xylariomycetidae</taxon>
        <taxon>Amphisphaeriales</taxon>
        <taxon>Sporocadaceae</taxon>
        <taxon>Seiridium</taxon>
    </lineage>
</organism>
<name>A0ABR2UNW3_9PEZI</name>
<reference evidence="1 2" key="1">
    <citation type="journal article" date="2024" name="J. Plant Pathol.">
        <title>Sequence and assembly of the genome of Seiridium unicorne, isolate CBS 538.82, causal agent of cypress canker disease.</title>
        <authorList>
            <person name="Scali E."/>
            <person name="Rocca G.D."/>
            <person name="Danti R."/>
            <person name="Garbelotto M."/>
            <person name="Barberini S."/>
            <person name="Baroncelli R."/>
            <person name="Emiliani G."/>
        </authorList>
    </citation>
    <scope>NUCLEOTIDE SEQUENCE [LARGE SCALE GENOMIC DNA]</scope>
    <source>
        <strain evidence="1 2">BM-138-508</strain>
    </source>
</reference>
<gene>
    <name evidence="1" type="ORF">SUNI508_01664</name>
</gene>
<comment type="caution">
    <text evidence="1">The sequence shown here is derived from an EMBL/GenBank/DDBJ whole genome shotgun (WGS) entry which is preliminary data.</text>
</comment>
<dbReference type="EMBL" id="JARVKF010000407">
    <property type="protein sequence ID" value="KAK9416247.1"/>
    <property type="molecule type" value="Genomic_DNA"/>
</dbReference>
<accession>A0ABR2UNW3</accession>
<evidence type="ECO:0000313" key="2">
    <source>
        <dbReference type="Proteomes" id="UP001408356"/>
    </source>
</evidence>
<protein>
    <submittedName>
        <fullName evidence="1">Uncharacterized protein</fullName>
    </submittedName>
</protein>
<sequence length="362" mass="40935">MSSRDPFKRRARLNENWNRLLGAVNEVVHRPIKAKPYAAALEDRLQHIADEGWNARHHSRYRRVKVFLTYWAETDNCRLGAEKAARKLADIFSRLYHFDVQIWLIPSIDRPQHFLKSNLERFVQVYGHKGNLLIFWYCGLARRPEDGKGAGIWFGEYWGGTINSGIVPQILASGKADVLTLYDCEYGLHGHSVPGERLFEHLGASSIGKVIDFNNIGSFTRSLVQILGRPETAAYGLSVADIHRKMVNLALRHCGGSFLAEDTMNVRLVGPMAARSRHVEDAPVYPVYCHLSACPSRSSGKPSSIILSHLGYPLAVFPSENHDEEVQVRLKLTLQSKANTERWKEWILSAPSEVKRVSVQVE</sequence>
<proteinExistence type="predicted"/>
<dbReference type="Proteomes" id="UP001408356">
    <property type="component" value="Unassembled WGS sequence"/>
</dbReference>
<keyword evidence="2" id="KW-1185">Reference proteome</keyword>